<evidence type="ECO:0000256" key="3">
    <source>
        <dbReference type="ARBA" id="ARBA00023163"/>
    </source>
</evidence>
<proteinExistence type="predicted"/>
<reference evidence="5 6" key="1">
    <citation type="submission" date="2018-05" db="EMBL/GenBank/DDBJ databases">
        <title>Chitinophaga sp. K3CV102501T nov., isolated from isolated from a monsoon evergreen broad-leaved forest soil.</title>
        <authorList>
            <person name="Lv Y."/>
        </authorList>
    </citation>
    <scope>NUCLEOTIDE SEQUENCE [LARGE SCALE GENOMIC DNA]</scope>
    <source>
        <strain evidence="5 6">GDMCC 1.1325</strain>
    </source>
</reference>
<organism evidence="5 6">
    <name type="scientific">Chitinophaga flava</name>
    <dbReference type="NCBI Taxonomy" id="2259036"/>
    <lineage>
        <taxon>Bacteria</taxon>
        <taxon>Pseudomonadati</taxon>
        <taxon>Bacteroidota</taxon>
        <taxon>Chitinophagia</taxon>
        <taxon>Chitinophagales</taxon>
        <taxon>Chitinophagaceae</taxon>
        <taxon>Chitinophaga</taxon>
    </lineage>
</organism>
<sequence length="320" mass="36358">MQSQPTQSAAFSDAFLAREGVEHTYRLPLPDAEGSGRFIICGDTAIADGIVTAGPPLLSWQHFNEKAFVEMNFVVSGQLYQTHERLIRRRLFSRGYHNILFNPSSWEKNELADSHGFRNIGIHITPEKMISLLTSYAPELYDLATKIEKGIPFVLHAPTERFSGRMQSLLDLLWKSPDPQGLKRLHFESLALQLLCLQWENLIPAAAPPAAHNLRKADQDKLHDAQQYLLQHLACPPTLAELSKLCELNEFKLKQGFRLLFGQSVFSFLSEERLENARQQILQGEKNISEIAYGLGYTHPQHFHRAFKKKYGITPKGLLK</sequence>
<gene>
    <name evidence="5" type="ORF">DF182_25315</name>
</gene>
<dbReference type="InterPro" id="IPR018060">
    <property type="entry name" value="HTH_AraC"/>
</dbReference>
<accession>A0A365XUL1</accession>
<name>A0A365XUL1_9BACT</name>
<dbReference type="InterPro" id="IPR053142">
    <property type="entry name" value="PchR_regulatory_protein"/>
</dbReference>
<evidence type="ECO:0000313" key="6">
    <source>
        <dbReference type="Proteomes" id="UP000253410"/>
    </source>
</evidence>
<evidence type="ECO:0000313" key="5">
    <source>
        <dbReference type="EMBL" id="RBL89808.1"/>
    </source>
</evidence>
<protein>
    <recommendedName>
        <fullName evidence="4">HTH araC/xylS-type domain-containing protein</fullName>
    </recommendedName>
</protein>
<dbReference type="GO" id="GO:0043565">
    <property type="term" value="F:sequence-specific DNA binding"/>
    <property type="evidence" value="ECO:0007669"/>
    <property type="project" value="InterPro"/>
</dbReference>
<dbReference type="PANTHER" id="PTHR47893">
    <property type="entry name" value="REGULATORY PROTEIN PCHR"/>
    <property type="match status" value="1"/>
</dbReference>
<dbReference type="PROSITE" id="PS01124">
    <property type="entry name" value="HTH_ARAC_FAMILY_2"/>
    <property type="match status" value="1"/>
</dbReference>
<evidence type="ECO:0000256" key="1">
    <source>
        <dbReference type="ARBA" id="ARBA00023015"/>
    </source>
</evidence>
<feature type="domain" description="HTH araC/xylS-type" evidence="4">
    <location>
        <begin position="223"/>
        <end position="320"/>
    </location>
</feature>
<dbReference type="SMART" id="SM00342">
    <property type="entry name" value="HTH_ARAC"/>
    <property type="match status" value="1"/>
</dbReference>
<keyword evidence="2" id="KW-0238">DNA-binding</keyword>
<dbReference type="GO" id="GO:0003700">
    <property type="term" value="F:DNA-binding transcription factor activity"/>
    <property type="evidence" value="ECO:0007669"/>
    <property type="project" value="InterPro"/>
</dbReference>
<dbReference type="Gene3D" id="1.10.10.60">
    <property type="entry name" value="Homeodomain-like"/>
    <property type="match status" value="1"/>
</dbReference>
<dbReference type="SUPFAM" id="SSF46689">
    <property type="entry name" value="Homeodomain-like"/>
    <property type="match status" value="1"/>
</dbReference>
<dbReference type="PRINTS" id="PR00032">
    <property type="entry name" value="HTHARAC"/>
</dbReference>
<evidence type="ECO:0000256" key="2">
    <source>
        <dbReference type="ARBA" id="ARBA00023125"/>
    </source>
</evidence>
<comment type="caution">
    <text evidence="5">The sequence shown here is derived from an EMBL/GenBank/DDBJ whole genome shotgun (WGS) entry which is preliminary data.</text>
</comment>
<dbReference type="EMBL" id="QFFJ01000002">
    <property type="protein sequence ID" value="RBL89808.1"/>
    <property type="molecule type" value="Genomic_DNA"/>
</dbReference>
<dbReference type="RefSeq" id="WP_113618556.1">
    <property type="nucleotide sequence ID" value="NZ_QFFJ01000002.1"/>
</dbReference>
<keyword evidence="3" id="KW-0804">Transcription</keyword>
<keyword evidence="6" id="KW-1185">Reference proteome</keyword>
<dbReference type="OrthoDB" id="799767at2"/>
<dbReference type="Pfam" id="PF12833">
    <property type="entry name" value="HTH_18"/>
    <property type="match status" value="1"/>
</dbReference>
<dbReference type="InterPro" id="IPR018062">
    <property type="entry name" value="HTH_AraC-typ_CS"/>
</dbReference>
<keyword evidence="1" id="KW-0805">Transcription regulation</keyword>
<dbReference type="PANTHER" id="PTHR47893:SF1">
    <property type="entry name" value="REGULATORY PROTEIN PCHR"/>
    <property type="match status" value="1"/>
</dbReference>
<dbReference type="Proteomes" id="UP000253410">
    <property type="component" value="Unassembled WGS sequence"/>
</dbReference>
<dbReference type="InterPro" id="IPR009057">
    <property type="entry name" value="Homeodomain-like_sf"/>
</dbReference>
<dbReference type="PROSITE" id="PS00041">
    <property type="entry name" value="HTH_ARAC_FAMILY_1"/>
    <property type="match status" value="1"/>
</dbReference>
<dbReference type="AlphaFoldDB" id="A0A365XUL1"/>
<dbReference type="InterPro" id="IPR020449">
    <property type="entry name" value="Tscrpt_reg_AraC-type_HTH"/>
</dbReference>
<evidence type="ECO:0000259" key="4">
    <source>
        <dbReference type="PROSITE" id="PS01124"/>
    </source>
</evidence>